<feature type="region of interest" description="Disordered" evidence="6">
    <location>
        <begin position="261"/>
        <end position="283"/>
    </location>
</feature>
<comment type="subunit">
    <text evidence="2 5">Homodecamer; pentamer of dimers.</text>
</comment>
<dbReference type="EC" id="2.1.2.11" evidence="5"/>
<keyword evidence="4 5" id="KW-0808">Transferase</keyword>
<dbReference type="InterPro" id="IPR040442">
    <property type="entry name" value="Pyrv_kinase-like_dom_sf"/>
</dbReference>
<comment type="catalytic activity">
    <reaction evidence="5">
        <text>(6R)-5,10-methylene-5,6,7,8-tetrahydrofolate + 3-methyl-2-oxobutanoate + H2O = 2-dehydropantoate + (6S)-5,6,7,8-tetrahydrofolate</text>
        <dbReference type="Rhea" id="RHEA:11824"/>
        <dbReference type="ChEBI" id="CHEBI:11561"/>
        <dbReference type="ChEBI" id="CHEBI:11851"/>
        <dbReference type="ChEBI" id="CHEBI:15377"/>
        <dbReference type="ChEBI" id="CHEBI:15636"/>
        <dbReference type="ChEBI" id="CHEBI:57453"/>
        <dbReference type="EC" id="2.1.2.11"/>
    </reaction>
</comment>
<feature type="binding site" evidence="5">
    <location>
        <position position="51"/>
    </location>
    <ligand>
        <name>Mg(2+)</name>
        <dbReference type="ChEBI" id="CHEBI:18420"/>
    </ligand>
</feature>
<dbReference type="CDD" id="cd06557">
    <property type="entry name" value="KPHMT-like"/>
    <property type="match status" value="1"/>
</dbReference>
<name>A0ABT7C542_9MICO</name>
<dbReference type="InterPro" id="IPR003700">
    <property type="entry name" value="Pantoate_hydroxy_MeTrfase"/>
</dbReference>
<dbReference type="InterPro" id="IPR015813">
    <property type="entry name" value="Pyrv/PenolPyrv_kinase-like_dom"/>
</dbReference>
<dbReference type="NCBIfam" id="TIGR00222">
    <property type="entry name" value="panB"/>
    <property type="match status" value="1"/>
</dbReference>
<evidence type="ECO:0000256" key="1">
    <source>
        <dbReference type="ARBA" id="ARBA00008676"/>
    </source>
</evidence>
<proteinExistence type="inferred from homology"/>
<dbReference type="Proteomes" id="UP001170379">
    <property type="component" value="Unassembled WGS sequence"/>
</dbReference>
<comment type="pathway">
    <text evidence="5">Cofactor biosynthesis; (R)-pantothenate biosynthesis; (R)-pantoate from 3-methyl-2-oxobutanoate: step 1/2.</text>
</comment>
<comment type="subcellular location">
    <subcellularLocation>
        <location evidence="5">Cytoplasm</location>
    </subcellularLocation>
</comment>
<comment type="function">
    <text evidence="5">Catalyzes the reversible reaction in which hydroxymethyl group from 5,10-methylenetetrahydrofolate is transferred onto alpha-ketoisovalerate to form ketopantoate.</text>
</comment>
<keyword evidence="5" id="KW-0479">Metal-binding</keyword>
<comment type="caution">
    <text evidence="7">The sequence shown here is derived from an EMBL/GenBank/DDBJ whole genome shotgun (WGS) entry which is preliminary data.</text>
</comment>
<keyword evidence="8" id="KW-1185">Reference proteome</keyword>
<feature type="binding site" evidence="5">
    <location>
        <position position="90"/>
    </location>
    <ligand>
        <name>Mg(2+)</name>
        <dbReference type="ChEBI" id="CHEBI:18420"/>
    </ligand>
</feature>
<reference evidence="7" key="1">
    <citation type="submission" date="2018-03" db="EMBL/GenBank/DDBJ databases">
        <authorList>
            <person name="Nunes O.C."/>
            <person name="Lopes A.R."/>
            <person name="Froufe H."/>
            <person name="Munoz-Merida A."/>
            <person name="Barroso C."/>
            <person name="Egas C."/>
        </authorList>
    </citation>
    <scope>NUCLEOTIDE SEQUENCE</scope>
    <source>
        <strain evidence="7">ON4</strain>
    </source>
</reference>
<evidence type="ECO:0000256" key="5">
    <source>
        <dbReference type="HAMAP-Rule" id="MF_00156"/>
    </source>
</evidence>
<feature type="binding site" evidence="5">
    <location>
        <position position="90"/>
    </location>
    <ligand>
        <name>3-methyl-2-oxobutanoate</name>
        <dbReference type="ChEBI" id="CHEBI:11851"/>
    </ligand>
</feature>
<dbReference type="Pfam" id="PF02548">
    <property type="entry name" value="Pantoate_transf"/>
    <property type="match status" value="1"/>
</dbReference>
<keyword evidence="3 5" id="KW-0566">Pantothenate biosynthesis</keyword>
<comment type="cofactor">
    <cofactor evidence="5">
        <name>Mg(2+)</name>
        <dbReference type="ChEBI" id="CHEBI:18420"/>
    </cofactor>
    <text evidence="5">Binds 1 Mg(2+) ion per subunit.</text>
</comment>
<keyword evidence="5" id="KW-0963">Cytoplasm</keyword>
<evidence type="ECO:0000313" key="8">
    <source>
        <dbReference type="Proteomes" id="UP001170379"/>
    </source>
</evidence>
<keyword evidence="5" id="KW-0460">Magnesium</keyword>
<dbReference type="PIRSF" id="PIRSF000388">
    <property type="entry name" value="Pantoate_hydroxy_MeTrfase"/>
    <property type="match status" value="1"/>
</dbReference>
<feature type="binding site" evidence="5">
    <location>
        <begin position="51"/>
        <end position="52"/>
    </location>
    <ligand>
        <name>3-methyl-2-oxobutanoate</name>
        <dbReference type="ChEBI" id="CHEBI:11851"/>
    </ligand>
</feature>
<sequence length="283" mass="30702">MTDTPAVKRVRTRHFAQAKRDGHKISGLTAYDAASAKVFDQAGIDFVLIGDSAANVMLGYDTTLPIKVDELITMSRSVVRAVERAFVIADLPFGSYEVSPEQALETSIRFMKESEAHAVKLEGGVRVESHIRRITESGIPVCAHIGFTPQSEHNLGGHIIQGRGDGAEQLLEDARAIERAGAFMVVLEMVPSDVAARVTEELSIPTISVGAGPHCDGQLTVWTDTFGYGQGRRPKFVRQYADLAGVLRDATKQYIDDIQSGAYPSEAESYENTHPDGKSPFGP</sequence>
<dbReference type="RefSeq" id="WP_051265879.1">
    <property type="nucleotide sequence ID" value="NZ_CP028426.1"/>
</dbReference>
<dbReference type="NCBIfam" id="NF001452">
    <property type="entry name" value="PRK00311.1"/>
    <property type="match status" value="1"/>
</dbReference>
<evidence type="ECO:0000256" key="4">
    <source>
        <dbReference type="ARBA" id="ARBA00022679"/>
    </source>
</evidence>
<reference evidence="7" key="2">
    <citation type="journal article" date="2022" name="Sci. Rep.">
        <title>In silico prediction of the enzymes involved in the degradation of the herbicide molinate by Gulosibacter molinativorax ON4T.</title>
        <authorList>
            <person name="Lopes A.R."/>
            <person name="Bunin E."/>
            <person name="Viana A.T."/>
            <person name="Froufe H."/>
            <person name="Munoz-Merida A."/>
            <person name="Pinho D."/>
            <person name="Figueiredo J."/>
            <person name="Barroso C."/>
            <person name="Vaz-Moreira I."/>
            <person name="Bellanger X."/>
            <person name="Egas C."/>
            <person name="Nunes O.C."/>
        </authorList>
    </citation>
    <scope>NUCLEOTIDE SEQUENCE</scope>
    <source>
        <strain evidence="7">ON4</strain>
    </source>
</reference>
<organism evidence="7 8">
    <name type="scientific">Gulosibacter molinativorax</name>
    <dbReference type="NCBI Taxonomy" id="256821"/>
    <lineage>
        <taxon>Bacteria</taxon>
        <taxon>Bacillati</taxon>
        <taxon>Actinomycetota</taxon>
        <taxon>Actinomycetes</taxon>
        <taxon>Micrococcales</taxon>
        <taxon>Microbacteriaceae</taxon>
        <taxon>Gulosibacter</taxon>
    </lineage>
</organism>
<feature type="active site" description="Proton acceptor" evidence="5">
    <location>
        <position position="188"/>
    </location>
</feature>
<evidence type="ECO:0000256" key="2">
    <source>
        <dbReference type="ARBA" id="ARBA00011424"/>
    </source>
</evidence>
<evidence type="ECO:0000313" key="7">
    <source>
        <dbReference type="EMBL" id="MDJ1370300.1"/>
    </source>
</evidence>
<comment type="similarity">
    <text evidence="1 5">Belongs to the PanB family.</text>
</comment>
<dbReference type="HAMAP" id="MF_00156">
    <property type="entry name" value="PanB"/>
    <property type="match status" value="1"/>
</dbReference>
<gene>
    <name evidence="5 7" type="primary">panB</name>
    <name evidence="7" type="ORF">C7K25_02750</name>
</gene>
<evidence type="ECO:0000256" key="6">
    <source>
        <dbReference type="SAM" id="MobiDB-lite"/>
    </source>
</evidence>
<dbReference type="PANTHER" id="PTHR20881:SF0">
    <property type="entry name" value="3-METHYL-2-OXOBUTANOATE HYDROXYMETHYLTRANSFERASE"/>
    <property type="match status" value="1"/>
</dbReference>
<evidence type="ECO:0000256" key="3">
    <source>
        <dbReference type="ARBA" id="ARBA00022655"/>
    </source>
</evidence>
<dbReference type="PANTHER" id="PTHR20881">
    <property type="entry name" value="3-METHYL-2-OXOBUTANOATE HYDROXYMETHYLTRANSFERASE"/>
    <property type="match status" value="1"/>
</dbReference>
<feature type="binding site" evidence="5">
    <location>
        <position position="122"/>
    </location>
    <ligand>
        <name>Mg(2+)</name>
        <dbReference type="ChEBI" id="CHEBI:18420"/>
    </ligand>
</feature>
<dbReference type="EMBL" id="PXVD01000003">
    <property type="protein sequence ID" value="MDJ1370300.1"/>
    <property type="molecule type" value="Genomic_DNA"/>
</dbReference>
<protein>
    <recommendedName>
        <fullName evidence="5">3-methyl-2-oxobutanoate hydroxymethyltransferase</fullName>
        <ecNumber evidence="5">2.1.2.11</ecNumber>
    </recommendedName>
    <alternativeName>
        <fullName evidence="5">Ketopantoate hydroxymethyltransferase</fullName>
        <shortName evidence="5">KPHMT</shortName>
    </alternativeName>
</protein>
<accession>A0ABT7C542</accession>
<feature type="binding site" evidence="5">
    <location>
        <position position="120"/>
    </location>
    <ligand>
        <name>3-methyl-2-oxobutanoate</name>
        <dbReference type="ChEBI" id="CHEBI:11851"/>
    </ligand>
</feature>
<dbReference type="Gene3D" id="3.20.20.60">
    <property type="entry name" value="Phosphoenolpyruvate-binding domains"/>
    <property type="match status" value="1"/>
</dbReference>
<dbReference type="SUPFAM" id="SSF51621">
    <property type="entry name" value="Phosphoenolpyruvate/pyruvate domain"/>
    <property type="match status" value="1"/>
</dbReference>